<feature type="compositionally biased region" description="Polar residues" evidence="1">
    <location>
        <begin position="176"/>
        <end position="193"/>
    </location>
</feature>
<reference evidence="3 4" key="1">
    <citation type="submission" date="2024-02" db="EMBL/GenBank/DDBJ databases">
        <title>A draft genome for the cacao thread blight pathogen Marasmius crinis-equi.</title>
        <authorList>
            <person name="Cohen S.P."/>
            <person name="Baruah I.K."/>
            <person name="Amoako-Attah I."/>
            <person name="Bukari Y."/>
            <person name="Meinhardt L.W."/>
            <person name="Bailey B.A."/>
        </authorList>
    </citation>
    <scope>NUCLEOTIDE SEQUENCE [LARGE SCALE GENOMIC DNA]</scope>
    <source>
        <strain evidence="3 4">GH-76</strain>
    </source>
</reference>
<feature type="transmembrane region" description="Helical" evidence="2">
    <location>
        <begin position="82"/>
        <end position="104"/>
    </location>
</feature>
<comment type="caution">
    <text evidence="3">The sequence shown here is derived from an EMBL/GenBank/DDBJ whole genome shotgun (WGS) entry which is preliminary data.</text>
</comment>
<dbReference type="EMBL" id="JBAHYK010000661">
    <property type="protein sequence ID" value="KAL0572165.1"/>
    <property type="molecule type" value="Genomic_DNA"/>
</dbReference>
<evidence type="ECO:0000256" key="1">
    <source>
        <dbReference type="SAM" id="MobiDB-lite"/>
    </source>
</evidence>
<sequence>MALMTISALQTYCVVRLGGEYVFFDSFRNLEFCTKTQTASYVIPAATTLISTILIGVKAWTYSSGGLIRMGVSRKTGVERTMILLLESGIACFIFFTTQTILSLQSVSSLIGQHRNLSFATTVFTFQTSALVGIYPTIIIWLVHTNRSYSETISQSINGTTAHIARRSSAAFGRPSVSTSLTRSGGASSQVDSLSGGRDLEIDIRKEVVVEMDGMSLGTDTPSMGGRPSLGDAKPNLTFQ</sequence>
<keyword evidence="2" id="KW-0472">Membrane</keyword>
<keyword evidence="4" id="KW-1185">Reference proteome</keyword>
<organism evidence="3 4">
    <name type="scientific">Marasmius crinis-equi</name>
    <dbReference type="NCBI Taxonomy" id="585013"/>
    <lineage>
        <taxon>Eukaryota</taxon>
        <taxon>Fungi</taxon>
        <taxon>Dikarya</taxon>
        <taxon>Basidiomycota</taxon>
        <taxon>Agaricomycotina</taxon>
        <taxon>Agaricomycetes</taxon>
        <taxon>Agaricomycetidae</taxon>
        <taxon>Agaricales</taxon>
        <taxon>Marasmiineae</taxon>
        <taxon>Marasmiaceae</taxon>
        <taxon>Marasmius</taxon>
    </lineage>
</organism>
<accession>A0ABR3FA77</accession>
<name>A0ABR3FA77_9AGAR</name>
<protein>
    <submittedName>
        <fullName evidence="3">Uncharacterized protein</fullName>
    </submittedName>
</protein>
<evidence type="ECO:0000313" key="3">
    <source>
        <dbReference type="EMBL" id="KAL0572165.1"/>
    </source>
</evidence>
<feature type="transmembrane region" description="Helical" evidence="2">
    <location>
        <begin position="41"/>
        <end position="61"/>
    </location>
</feature>
<feature type="transmembrane region" description="Helical" evidence="2">
    <location>
        <begin position="124"/>
        <end position="143"/>
    </location>
</feature>
<evidence type="ECO:0000256" key="2">
    <source>
        <dbReference type="SAM" id="Phobius"/>
    </source>
</evidence>
<feature type="region of interest" description="Disordered" evidence="1">
    <location>
        <begin position="175"/>
        <end position="194"/>
    </location>
</feature>
<proteinExistence type="predicted"/>
<evidence type="ECO:0000313" key="4">
    <source>
        <dbReference type="Proteomes" id="UP001465976"/>
    </source>
</evidence>
<keyword evidence="2" id="KW-1133">Transmembrane helix</keyword>
<feature type="region of interest" description="Disordered" evidence="1">
    <location>
        <begin position="215"/>
        <end position="240"/>
    </location>
</feature>
<keyword evidence="2" id="KW-0812">Transmembrane</keyword>
<gene>
    <name evidence="3" type="ORF">V5O48_009793</name>
</gene>
<dbReference type="Proteomes" id="UP001465976">
    <property type="component" value="Unassembled WGS sequence"/>
</dbReference>